<dbReference type="InterPro" id="IPR001810">
    <property type="entry name" value="F-box_dom"/>
</dbReference>
<evidence type="ECO:0000313" key="2">
    <source>
        <dbReference type="EMBL" id="TFK34841.1"/>
    </source>
</evidence>
<protein>
    <recommendedName>
        <fullName evidence="1">F-box domain-containing protein</fullName>
    </recommendedName>
</protein>
<dbReference type="SUPFAM" id="SSF81383">
    <property type="entry name" value="F-box domain"/>
    <property type="match status" value="1"/>
</dbReference>
<sequence length="660" mass="75944">MLRRSKLERSRNVTSVEEQLTAATRSISTVEDNHSIEYSTNNTSYEGGNVMKRRKVTDSTIQTPTEDQAKVCHEEMRDGFADMPLEILFEKFIYLEPIDLLRLARTTKAFRNILMHQPTARKFWKQARLNLGVPECPEDLSEPQYANLAFDDHCHYCLASNAILVVWLSRVRCCTRCGYEAFIPTGRVSSDVRSVVPYTTELPPGSNKAGTNAPYQKMYCLESAKCLSKAFLQLSTGERKQWQADRAEELKKREEHAAKFQTWQLQRASQQRLEEARLERERYDAIVLRLTALGWGDEIKVMDQYILRNHYQVHQPKPLTESVWTDIKHILVELMEEVKAERLERLHCAVVRKRCSVMTEIYKNFVASQPLHTVIPGFTDVVLMDPFRTIIEDTPVDEEVTEENFNIAETELPDLAKDWRHARDAELLSMLHASPSVGSGSALDSLHLATTLFKCKHVGQPVSYPRILVHEHATPAWDYSDNRPGSLLKSVPRKPWNYGGSLITFDEVAHHYAKTVLQVCGFDPETTTSEDMQRAKPWVECTKCFTAKSGRRVMRWDSAIQHGAGAHPYTGLPSESLTFKLLDERATAKALHKEMRYMRDHFTDTTHRDWCCVRCKMRGYFTEIQTHLTEQHGVDNPEEPTDYTEHLDSSTFSPMLWLKI</sequence>
<proteinExistence type="predicted"/>
<dbReference type="EMBL" id="ML213627">
    <property type="protein sequence ID" value="TFK34841.1"/>
    <property type="molecule type" value="Genomic_DNA"/>
</dbReference>
<dbReference type="STRING" id="68775.A0A5C3M1H2"/>
<accession>A0A5C3M1H2</accession>
<dbReference type="OrthoDB" id="2322499at2759"/>
<organism evidence="2 3">
    <name type="scientific">Crucibulum laeve</name>
    <dbReference type="NCBI Taxonomy" id="68775"/>
    <lineage>
        <taxon>Eukaryota</taxon>
        <taxon>Fungi</taxon>
        <taxon>Dikarya</taxon>
        <taxon>Basidiomycota</taxon>
        <taxon>Agaricomycotina</taxon>
        <taxon>Agaricomycetes</taxon>
        <taxon>Agaricomycetidae</taxon>
        <taxon>Agaricales</taxon>
        <taxon>Agaricineae</taxon>
        <taxon>Nidulariaceae</taxon>
        <taxon>Crucibulum</taxon>
    </lineage>
</organism>
<evidence type="ECO:0000259" key="1">
    <source>
        <dbReference type="PROSITE" id="PS50181"/>
    </source>
</evidence>
<keyword evidence="3" id="KW-1185">Reference proteome</keyword>
<feature type="domain" description="F-box" evidence="1">
    <location>
        <begin position="77"/>
        <end position="127"/>
    </location>
</feature>
<evidence type="ECO:0000313" key="3">
    <source>
        <dbReference type="Proteomes" id="UP000308652"/>
    </source>
</evidence>
<gene>
    <name evidence="2" type="ORF">BDQ12DRAFT_688937</name>
</gene>
<name>A0A5C3M1H2_9AGAR</name>
<dbReference type="InterPro" id="IPR036047">
    <property type="entry name" value="F-box-like_dom_sf"/>
</dbReference>
<dbReference type="PROSITE" id="PS50181">
    <property type="entry name" value="FBOX"/>
    <property type="match status" value="1"/>
</dbReference>
<dbReference type="AlphaFoldDB" id="A0A5C3M1H2"/>
<dbReference type="Proteomes" id="UP000308652">
    <property type="component" value="Unassembled WGS sequence"/>
</dbReference>
<reference evidence="2 3" key="1">
    <citation type="journal article" date="2019" name="Nat. Ecol. Evol.">
        <title>Megaphylogeny resolves global patterns of mushroom evolution.</title>
        <authorList>
            <person name="Varga T."/>
            <person name="Krizsan K."/>
            <person name="Foldi C."/>
            <person name="Dima B."/>
            <person name="Sanchez-Garcia M."/>
            <person name="Sanchez-Ramirez S."/>
            <person name="Szollosi G.J."/>
            <person name="Szarkandi J.G."/>
            <person name="Papp V."/>
            <person name="Albert L."/>
            <person name="Andreopoulos W."/>
            <person name="Angelini C."/>
            <person name="Antonin V."/>
            <person name="Barry K.W."/>
            <person name="Bougher N.L."/>
            <person name="Buchanan P."/>
            <person name="Buyck B."/>
            <person name="Bense V."/>
            <person name="Catcheside P."/>
            <person name="Chovatia M."/>
            <person name="Cooper J."/>
            <person name="Damon W."/>
            <person name="Desjardin D."/>
            <person name="Finy P."/>
            <person name="Geml J."/>
            <person name="Haridas S."/>
            <person name="Hughes K."/>
            <person name="Justo A."/>
            <person name="Karasinski D."/>
            <person name="Kautmanova I."/>
            <person name="Kiss B."/>
            <person name="Kocsube S."/>
            <person name="Kotiranta H."/>
            <person name="LaButti K.M."/>
            <person name="Lechner B.E."/>
            <person name="Liimatainen K."/>
            <person name="Lipzen A."/>
            <person name="Lukacs Z."/>
            <person name="Mihaltcheva S."/>
            <person name="Morgado L.N."/>
            <person name="Niskanen T."/>
            <person name="Noordeloos M.E."/>
            <person name="Ohm R.A."/>
            <person name="Ortiz-Santana B."/>
            <person name="Ovrebo C."/>
            <person name="Racz N."/>
            <person name="Riley R."/>
            <person name="Savchenko A."/>
            <person name="Shiryaev A."/>
            <person name="Soop K."/>
            <person name="Spirin V."/>
            <person name="Szebenyi C."/>
            <person name="Tomsovsky M."/>
            <person name="Tulloss R.E."/>
            <person name="Uehling J."/>
            <person name="Grigoriev I.V."/>
            <person name="Vagvolgyi C."/>
            <person name="Papp T."/>
            <person name="Martin F.M."/>
            <person name="Miettinen O."/>
            <person name="Hibbett D.S."/>
            <person name="Nagy L.G."/>
        </authorList>
    </citation>
    <scope>NUCLEOTIDE SEQUENCE [LARGE SCALE GENOMIC DNA]</scope>
    <source>
        <strain evidence="2 3">CBS 166.37</strain>
    </source>
</reference>